<reference evidence="2" key="1">
    <citation type="submission" date="2009-11" db="EMBL/GenBank/DDBJ databases">
        <authorList>
            <person name="Weinstock G."/>
            <person name="Sodergren E."/>
            <person name="Clifton S."/>
            <person name="Fulton L."/>
            <person name="Fulton B."/>
            <person name="Courtney L."/>
            <person name="Fronick C."/>
            <person name="Harrison M."/>
            <person name="Strong C."/>
            <person name="Farmer C."/>
            <person name="Delahaunty K."/>
            <person name="Markovic C."/>
            <person name="Hall O."/>
            <person name="Minx P."/>
            <person name="Tomlinson C."/>
            <person name="Mitreva M."/>
            <person name="Nelson J."/>
            <person name="Hou S."/>
            <person name="Wollam A."/>
            <person name="Pepin K.H."/>
            <person name="Johnson M."/>
            <person name="Bhonagiri V."/>
            <person name="Nash W.E."/>
            <person name="Warren W."/>
            <person name="Chinwalla A."/>
            <person name="Mardis E.R."/>
            <person name="Wilson R.K."/>
        </authorList>
    </citation>
    <scope>NUCLEOTIDE SEQUENCE [LARGE SCALE GENOMIC DNA]</scope>
    <source>
        <strain evidence="2">DSM 18205</strain>
    </source>
</reference>
<dbReference type="EMBL" id="ACBX02000016">
    <property type="protein sequence ID" value="EFB35299.1"/>
    <property type="molecule type" value="Genomic_DNA"/>
</dbReference>
<dbReference type="Proteomes" id="UP000004477">
    <property type="component" value="Unassembled WGS sequence"/>
</dbReference>
<evidence type="ECO:0000313" key="2">
    <source>
        <dbReference type="EMBL" id="EFB35299.1"/>
    </source>
</evidence>
<evidence type="ECO:0000313" key="3">
    <source>
        <dbReference type="Proteomes" id="UP000004477"/>
    </source>
</evidence>
<dbReference type="AlphaFoldDB" id="D1PDZ3"/>
<keyword evidence="3" id="KW-1185">Reference proteome</keyword>
<protein>
    <submittedName>
        <fullName evidence="2">Uncharacterized protein</fullName>
    </submittedName>
</protein>
<accession>D1PDZ3</accession>
<dbReference type="STRING" id="537011.PREVCOP_05437"/>
<sequence>MKQIMKKLFPHTLWNRDTTSLLGCAASKFIVFDIIWCLQTTFTSFSLPEVYVNSLLAALLFILPFMLTGKKWLEYLVLFFLDGLLISNLMYCRT</sequence>
<dbReference type="PaxDb" id="537011-PREVCOP_05437"/>
<name>D1PDZ3_9BACT</name>
<evidence type="ECO:0000256" key="1">
    <source>
        <dbReference type="SAM" id="Phobius"/>
    </source>
</evidence>
<dbReference type="HOGENOM" id="CLU_2383697_0_0_10"/>
<keyword evidence="1" id="KW-0812">Transmembrane</keyword>
<keyword evidence="1" id="KW-1133">Transmembrane helix</keyword>
<feature type="transmembrane region" description="Helical" evidence="1">
    <location>
        <begin position="50"/>
        <end position="67"/>
    </location>
</feature>
<comment type="caution">
    <text evidence="2">The sequence shown here is derived from an EMBL/GenBank/DDBJ whole genome shotgun (WGS) entry which is preliminary data.</text>
</comment>
<gene>
    <name evidence="2" type="ORF">PREVCOP_05437</name>
</gene>
<keyword evidence="1" id="KW-0472">Membrane</keyword>
<proteinExistence type="predicted"/>
<organism evidence="2 3">
    <name type="scientific">Segatella copri DSM 18205</name>
    <dbReference type="NCBI Taxonomy" id="537011"/>
    <lineage>
        <taxon>Bacteria</taxon>
        <taxon>Pseudomonadati</taxon>
        <taxon>Bacteroidota</taxon>
        <taxon>Bacteroidia</taxon>
        <taxon>Bacteroidales</taxon>
        <taxon>Prevotellaceae</taxon>
        <taxon>Segatella</taxon>
    </lineage>
</organism>
<feature type="transmembrane region" description="Helical" evidence="1">
    <location>
        <begin position="73"/>
        <end position="91"/>
    </location>
</feature>